<organism evidence="2 3">
    <name type="scientific">Lojkania enalia</name>
    <dbReference type="NCBI Taxonomy" id="147567"/>
    <lineage>
        <taxon>Eukaryota</taxon>
        <taxon>Fungi</taxon>
        <taxon>Dikarya</taxon>
        <taxon>Ascomycota</taxon>
        <taxon>Pezizomycotina</taxon>
        <taxon>Dothideomycetes</taxon>
        <taxon>Pleosporomycetidae</taxon>
        <taxon>Pleosporales</taxon>
        <taxon>Pleosporales incertae sedis</taxon>
        <taxon>Lojkania</taxon>
    </lineage>
</organism>
<feature type="region of interest" description="Disordered" evidence="1">
    <location>
        <begin position="124"/>
        <end position="216"/>
    </location>
</feature>
<accession>A0A9P4KJ08</accession>
<feature type="compositionally biased region" description="Polar residues" evidence="1">
    <location>
        <begin position="48"/>
        <end position="64"/>
    </location>
</feature>
<protein>
    <submittedName>
        <fullName evidence="2">Uncharacterized protein</fullName>
    </submittedName>
</protein>
<keyword evidence="3" id="KW-1185">Reference proteome</keyword>
<feature type="compositionally biased region" description="Basic and acidic residues" evidence="1">
    <location>
        <begin position="139"/>
        <end position="165"/>
    </location>
</feature>
<sequence length="216" mass="22289">MAAMATMLGGGPHRGTASRTRRPANFKTSTKLLAPFRQPQRESKRVKQQATAASQSLGSSQDEGTQNKHYHCWPRWLGGRGPGLTPSHLSQKRVMCCRILPDTGAYVSRGLNGPPGKICPTRYLRGEADGGTEPQAGQRRVEGDSGHIRRRREANGEKREKERARGLALPPPAAAAAAAAAAVGDSGGGGGGDGGDGASAATLSPSHGGVGLVPGA</sequence>
<name>A0A9P4KJ08_9PLEO</name>
<feature type="region of interest" description="Disordered" evidence="1">
    <location>
        <begin position="1"/>
        <end position="67"/>
    </location>
</feature>
<evidence type="ECO:0000313" key="3">
    <source>
        <dbReference type="Proteomes" id="UP000800093"/>
    </source>
</evidence>
<proteinExistence type="predicted"/>
<gene>
    <name evidence="2" type="ORF">CC78DRAFT_541427</name>
</gene>
<dbReference type="AlphaFoldDB" id="A0A9P4KJ08"/>
<feature type="compositionally biased region" description="Low complexity" evidence="1">
    <location>
        <begin position="174"/>
        <end position="184"/>
    </location>
</feature>
<feature type="compositionally biased region" description="Gly residues" evidence="1">
    <location>
        <begin position="185"/>
        <end position="197"/>
    </location>
</feature>
<evidence type="ECO:0000256" key="1">
    <source>
        <dbReference type="SAM" id="MobiDB-lite"/>
    </source>
</evidence>
<reference evidence="3" key="1">
    <citation type="journal article" date="2020" name="Stud. Mycol.">
        <title>101 Dothideomycetes genomes: A test case for predicting lifestyles and emergence of pathogens.</title>
        <authorList>
            <person name="Haridas S."/>
            <person name="Albert R."/>
            <person name="Binder M."/>
            <person name="Bloem J."/>
            <person name="LaButti K."/>
            <person name="Salamov A."/>
            <person name="Andreopoulos B."/>
            <person name="Baker S."/>
            <person name="Barry K."/>
            <person name="Bills G."/>
            <person name="Bluhm B."/>
            <person name="Cannon C."/>
            <person name="Castanera R."/>
            <person name="Culley D."/>
            <person name="Daum C."/>
            <person name="Ezra D."/>
            <person name="Gonzalez J."/>
            <person name="Henrissat B."/>
            <person name="Kuo A."/>
            <person name="Liang C."/>
            <person name="Lipzen A."/>
            <person name="Lutzoni F."/>
            <person name="Magnuson J."/>
            <person name="Mondo S."/>
            <person name="Nolan M."/>
            <person name="Ohm R."/>
            <person name="Pangilinan J."/>
            <person name="Park H.-J."/>
            <person name="Ramirez L."/>
            <person name="Alfaro M."/>
            <person name="Sun H."/>
            <person name="Tritt A."/>
            <person name="Yoshinaga Y."/>
            <person name="Zwiers L.-H."/>
            <person name="Turgeon B."/>
            <person name="Goodwin S."/>
            <person name="Spatafora J."/>
            <person name="Crous P."/>
            <person name="Grigoriev I."/>
        </authorList>
    </citation>
    <scope>NUCLEOTIDE SEQUENCE [LARGE SCALE GENOMIC DNA]</scope>
    <source>
        <strain evidence="3">CBS 304.66</strain>
    </source>
</reference>
<comment type="caution">
    <text evidence="2">The sequence shown here is derived from an EMBL/GenBank/DDBJ whole genome shotgun (WGS) entry which is preliminary data.</text>
</comment>
<evidence type="ECO:0000313" key="2">
    <source>
        <dbReference type="EMBL" id="KAF2267790.1"/>
    </source>
</evidence>
<dbReference type="EMBL" id="ML986589">
    <property type="protein sequence ID" value="KAF2267790.1"/>
    <property type="molecule type" value="Genomic_DNA"/>
</dbReference>
<dbReference type="Proteomes" id="UP000800093">
    <property type="component" value="Unassembled WGS sequence"/>
</dbReference>